<dbReference type="GO" id="GO:0003723">
    <property type="term" value="F:RNA binding"/>
    <property type="evidence" value="ECO:0007669"/>
    <property type="project" value="UniProtKB-KW"/>
</dbReference>
<evidence type="ECO:0000313" key="15">
    <source>
        <dbReference type="Proteomes" id="UP001383192"/>
    </source>
</evidence>
<dbReference type="GO" id="GO:0005634">
    <property type="term" value="C:nucleus"/>
    <property type="evidence" value="ECO:0007669"/>
    <property type="project" value="TreeGrafter"/>
</dbReference>
<dbReference type="EC" id="2.1.1.386" evidence="11"/>
<feature type="region of interest" description="Disordered" evidence="13">
    <location>
        <begin position="209"/>
        <end position="244"/>
    </location>
</feature>
<organism evidence="14 15">
    <name type="scientific">Paramarasmius palmivorus</name>
    <dbReference type="NCBI Taxonomy" id="297713"/>
    <lineage>
        <taxon>Eukaryota</taxon>
        <taxon>Fungi</taxon>
        <taxon>Dikarya</taxon>
        <taxon>Basidiomycota</taxon>
        <taxon>Agaricomycotina</taxon>
        <taxon>Agaricomycetes</taxon>
        <taxon>Agaricomycetidae</taxon>
        <taxon>Agaricales</taxon>
        <taxon>Marasmiineae</taxon>
        <taxon>Marasmiaceae</taxon>
        <taxon>Paramarasmius</taxon>
    </lineage>
</organism>
<keyword evidence="9" id="KW-0694">RNA-binding</keyword>
<protein>
    <recommendedName>
        <fullName evidence="3">Small RNA 2'-O-methyltransferase</fullName>
        <ecNumber evidence="11">2.1.1.386</ecNumber>
    </recommendedName>
</protein>
<dbReference type="Proteomes" id="UP001383192">
    <property type="component" value="Unassembled WGS sequence"/>
</dbReference>
<dbReference type="InterPro" id="IPR026610">
    <property type="entry name" value="Hen1"/>
</dbReference>
<evidence type="ECO:0000256" key="6">
    <source>
        <dbReference type="ARBA" id="ARBA00022691"/>
    </source>
</evidence>
<keyword evidence="5" id="KW-0808">Transferase</keyword>
<evidence type="ECO:0000256" key="2">
    <source>
        <dbReference type="ARBA" id="ARBA00009026"/>
    </source>
</evidence>
<dbReference type="InterPro" id="IPR029063">
    <property type="entry name" value="SAM-dependent_MTases_sf"/>
</dbReference>
<sequence>MNLFNTQLDPIPNLHPSLVSGLDISPSDLKFAAQVTEPPKEDESELLQGNWARSRATVRWEELTANIWKGGLEVVNEEFVGVECIVATEVIEHLTPEIFPFFAPVLLGIYSPRLLLLTTPSYTFNARFTPPDTRRTGFLDPTGRTDRVFRHDDHKFEWTVEEFNEYCVKEAKEWGYEVQTGDVGRAMEADPYERDGELGGASQVAIFRRIDKDRERDRGTGSEKWPKCFRTRRQEKEQKRQSMN</sequence>
<evidence type="ECO:0000256" key="13">
    <source>
        <dbReference type="SAM" id="MobiDB-lite"/>
    </source>
</evidence>
<dbReference type="GO" id="GO:0046872">
    <property type="term" value="F:metal ion binding"/>
    <property type="evidence" value="ECO:0007669"/>
    <property type="project" value="UniProtKB-KW"/>
</dbReference>
<evidence type="ECO:0000256" key="11">
    <source>
        <dbReference type="ARBA" id="ARBA00035025"/>
    </source>
</evidence>
<keyword evidence="10" id="KW-0943">RNA-mediated gene silencing</keyword>
<evidence type="ECO:0000256" key="1">
    <source>
        <dbReference type="ARBA" id="ARBA00001946"/>
    </source>
</evidence>
<evidence type="ECO:0000313" key="14">
    <source>
        <dbReference type="EMBL" id="KAK7032263.1"/>
    </source>
</evidence>
<name>A0AAW0BZI2_9AGAR</name>
<evidence type="ECO:0000256" key="12">
    <source>
        <dbReference type="ARBA" id="ARBA00048418"/>
    </source>
</evidence>
<keyword evidence="4" id="KW-0489">Methyltransferase</keyword>
<accession>A0AAW0BZI2</accession>
<dbReference type="GO" id="GO:0090486">
    <property type="term" value="F:small RNA 2'-O-methyltransferase activity"/>
    <property type="evidence" value="ECO:0007669"/>
    <property type="project" value="UniProtKB-EC"/>
</dbReference>
<comment type="catalytic activity">
    <reaction evidence="12">
        <text>small RNA 3'-end nucleotide + S-adenosyl-L-methionine = small RNA 3'-end 2'-O-methylnucleotide + S-adenosyl-L-homocysteine + H(+)</text>
        <dbReference type="Rhea" id="RHEA:37887"/>
        <dbReference type="Rhea" id="RHEA-COMP:10415"/>
        <dbReference type="Rhea" id="RHEA-COMP:10416"/>
        <dbReference type="ChEBI" id="CHEBI:15378"/>
        <dbReference type="ChEBI" id="CHEBI:57856"/>
        <dbReference type="ChEBI" id="CHEBI:59789"/>
        <dbReference type="ChEBI" id="CHEBI:74896"/>
        <dbReference type="ChEBI" id="CHEBI:74898"/>
        <dbReference type="EC" id="2.1.1.386"/>
    </reaction>
</comment>
<dbReference type="GO" id="GO:0030422">
    <property type="term" value="P:siRNA processing"/>
    <property type="evidence" value="ECO:0007669"/>
    <property type="project" value="TreeGrafter"/>
</dbReference>
<evidence type="ECO:0000256" key="8">
    <source>
        <dbReference type="ARBA" id="ARBA00022842"/>
    </source>
</evidence>
<dbReference type="GO" id="GO:0005737">
    <property type="term" value="C:cytoplasm"/>
    <property type="evidence" value="ECO:0007669"/>
    <property type="project" value="TreeGrafter"/>
</dbReference>
<dbReference type="Gene3D" id="3.40.50.150">
    <property type="entry name" value="Vaccinia Virus protein VP39"/>
    <property type="match status" value="1"/>
</dbReference>
<gene>
    <name evidence="14" type="ORF">VNI00_013222</name>
</gene>
<comment type="cofactor">
    <cofactor evidence="1">
        <name>Mg(2+)</name>
        <dbReference type="ChEBI" id="CHEBI:18420"/>
    </cofactor>
</comment>
<evidence type="ECO:0000256" key="3">
    <source>
        <dbReference type="ARBA" id="ARBA00021330"/>
    </source>
</evidence>
<evidence type="ECO:0000256" key="5">
    <source>
        <dbReference type="ARBA" id="ARBA00022679"/>
    </source>
</evidence>
<reference evidence="14 15" key="1">
    <citation type="submission" date="2024-01" db="EMBL/GenBank/DDBJ databases">
        <title>A draft genome for a cacao thread blight-causing isolate of Paramarasmius palmivorus.</title>
        <authorList>
            <person name="Baruah I.K."/>
            <person name="Bukari Y."/>
            <person name="Amoako-Attah I."/>
            <person name="Meinhardt L.W."/>
            <person name="Bailey B.A."/>
            <person name="Cohen S.P."/>
        </authorList>
    </citation>
    <scope>NUCLEOTIDE SEQUENCE [LARGE SCALE GENOMIC DNA]</scope>
    <source>
        <strain evidence="14 15">GH-12</strain>
    </source>
</reference>
<keyword evidence="8" id="KW-0460">Magnesium</keyword>
<keyword evidence="6" id="KW-0949">S-adenosyl-L-methionine</keyword>
<dbReference type="EMBL" id="JAYKXP010000066">
    <property type="protein sequence ID" value="KAK7032263.1"/>
    <property type="molecule type" value="Genomic_DNA"/>
</dbReference>
<dbReference type="GO" id="GO:0001510">
    <property type="term" value="P:RNA methylation"/>
    <property type="evidence" value="ECO:0007669"/>
    <property type="project" value="InterPro"/>
</dbReference>
<keyword evidence="7" id="KW-0479">Metal-binding</keyword>
<dbReference type="PANTHER" id="PTHR21404:SF3">
    <property type="entry name" value="SMALL RNA 2'-O-METHYLTRANSFERASE"/>
    <property type="match status" value="1"/>
</dbReference>
<proteinExistence type="inferred from homology"/>
<evidence type="ECO:0000256" key="10">
    <source>
        <dbReference type="ARBA" id="ARBA00023158"/>
    </source>
</evidence>
<dbReference type="AlphaFoldDB" id="A0AAW0BZI2"/>
<comment type="similarity">
    <text evidence="2">Belongs to the methyltransferase superfamily. HEN1 family.</text>
</comment>
<dbReference type="PANTHER" id="PTHR21404">
    <property type="entry name" value="HEN1"/>
    <property type="match status" value="1"/>
</dbReference>
<evidence type="ECO:0000256" key="7">
    <source>
        <dbReference type="ARBA" id="ARBA00022723"/>
    </source>
</evidence>
<keyword evidence="15" id="KW-1185">Reference proteome</keyword>
<evidence type="ECO:0000256" key="4">
    <source>
        <dbReference type="ARBA" id="ARBA00022603"/>
    </source>
</evidence>
<comment type="caution">
    <text evidence="14">The sequence shown here is derived from an EMBL/GenBank/DDBJ whole genome shotgun (WGS) entry which is preliminary data.</text>
</comment>
<evidence type="ECO:0000256" key="9">
    <source>
        <dbReference type="ARBA" id="ARBA00022884"/>
    </source>
</evidence>